<proteinExistence type="predicted"/>
<evidence type="ECO:0000313" key="2">
    <source>
        <dbReference type="EMBL" id="MPC39017.1"/>
    </source>
</evidence>
<accession>A0A5B7F0J3</accession>
<dbReference type="EMBL" id="VSRR010004234">
    <property type="protein sequence ID" value="MPC39017.1"/>
    <property type="molecule type" value="Genomic_DNA"/>
</dbReference>
<reference evidence="2 3" key="1">
    <citation type="submission" date="2019-05" db="EMBL/GenBank/DDBJ databases">
        <title>Another draft genome of Portunus trituberculatus and its Hox gene families provides insights of decapod evolution.</title>
        <authorList>
            <person name="Jeong J.-H."/>
            <person name="Song I."/>
            <person name="Kim S."/>
            <person name="Choi T."/>
            <person name="Kim D."/>
            <person name="Ryu S."/>
            <person name="Kim W."/>
        </authorList>
    </citation>
    <scope>NUCLEOTIDE SEQUENCE [LARGE SCALE GENOMIC DNA]</scope>
    <source>
        <tissue evidence="2">Muscle</tissue>
    </source>
</reference>
<keyword evidence="1" id="KW-0472">Membrane</keyword>
<protein>
    <submittedName>
        <fullName evidence="2">Uncharacterized protein</fullName>
    </submittedName>
</protein>
<dbReference type="Proteomes" id="UP000324222">
    <property type="component" value="Unassembled WGS sequence"/>
</dbReference>
<comment type="caution">
    <text evidence="2">The sequence shown here is derived from an EMBL/GenBank/DDBJ whole genome shotgun (WGS) entry which is preliminary data.</text>
</comment>
<keyword evidence="1" id="KW-0812">Transmembrane</keyword>
<keyword evidence="1" id="KW-1133">Transmembrane helix</keyword>
<organism evidence="2 3">
    <name type="scientific">Portunus trituberculatus</name>
    <name type="common">Swimming crab</name>
    <name type="synonym">Neptunus trituberculatus</name>
    <dbReference type="NCBI Taxonomy" id="210409"/>
    <lineage>
        <taxon>Eukaryota</taxon>
        <taxon>Metazoa</taxon>
        <taxon>Ecdysozoa</taxon>
        <taxon>Arthropoda</taxon>
        <taxon>Crustacea</taxon>
        <taxon>Multicrustacea</taxon>
        <taxon>Malacostraca</taxon>
        <taxon>Eumalacostraca</taxon>
        <taxon>Eucarida</taxon>
        <taxon>Decapoda</taxon>
        <taxon>Pleocyemata</taxon>
        <taxon>Brachyura</taxon>
        <taxon>Eubrachyura</taxon>
        <taxon>Portunoidea</taxon>
        <taxon>Portunidae</taxon>
        <taxon>Portuninae</taxon>
        <taxon>Portunus</taxon>
    </lineage>
</organism>
<evidence type="ECO:0000256" key="1">
    <source>
        <dbReference type="SAM" id="Phobius"/>
    </source>
</evidence>
<evidence type="ECO:0000313" key="3">
    <source>
        <dbReference type="Proteomes" id="UP000324222"/>
    </source>
</evidence>
<gene>
    <name evidence="2" type="ORF">E2C01_032536</name>
</gene>
<feature type="transmembrane region" description="Helical" evidence="1">
    <location>
        <begin position="22"/>
        <end position="45"/>
    </location>
</feature>
<name>A0A5B7F0J3_PORTR</name>
<dbReference type="AlphaFoldDB" id="A0A5B7F0J3"/>
<keyword evidence="3" id="KW-1185">Reference proteome</keyword>
<sequence>MYVLWCYCSEFEGESSLRCERAAVGTVVMGALWILSTVRVSLIGLNTSFPISSKGVSSITRLMRRTLLNTSPYSFLK</sequence>